<comment type="caution">
    <text evidence="2">The sequence shown here is derived from an EMBL/GenBank/DDBJ whole genome shotgun (WGS) entry which is preliminary data.</text>
</comment>
<dbReference type="InterPro" id="IPR041657">
    <property type="entry name" value="HTH_17"/>
</dbReference>
<dbReference type="SUPFAM" id="SSF46955">
    <property type="entry name" value="Putative DNA-binding domain"/>
    <property type="match status" value="1"/>
</dbReference>
<evidence type="ECO:0000313" key="3">
    <source>
        <dbReference type="Proteomes" id="UP000741013"/>
    </source>
</evidence>
<organism evidence="2 3">
    <name type="scientific">Amycolatopsis magusensis</name>
    <dbReference type="NCBI Taxonomy" id="882444"/>
    <lineage>
        <taxon>Bacteria</taxon>
        <taxon>Bacillati</taxon>
        <taxon>Actinomycetota</taxon>
        <taxon>Actinomycetes</taxon>
        <taxon>Pseudonocardiales</taxon>
        <taxon>Pseudonocardiaceae</taxon>
        <taxon>Amycolatopsis</taxon>
    </lineage>
</organism>
<feature type="domain" description="Helix-turn-helix" evidence="1">
    <location>
        <begin position="5"/>
        <end position="50"/>
    </location>
</feature>
<accession>A0ABS4PRJ2</accession>
<dbReference type="InterPro" id="IPR009061">
    <property type="entry name" value="DNA-bd_dom_put_sf"/>
</dbReference>
<gene>
    <name evidence="2" type="ORF">JOM49_003570</name>
</gene>
<dbReference type="RefSeq" id="WP_209665392.1">
    <property type="nucleotide sequence ID" value="NZ_JAGGMS010000001.1"/>
</dbReference>
<reference evidence="2 3" key="1">
    <citation type="submission" date="2021-03" db="EMBL/GenBank/DDBJ databases">
        <title>Sequencing the genomes of 1000 actinobacteria strains.</title>
        <authorList>
            <person name="Klenk H.-P."/>
        </authorList>
    </citation>
    <scope>NUCLEOTIDE SEQUENCE [LARGE SCALE GENOMIC DNA]</scope>
    <source>
        <strain evidence="2 3">DSM 45510</strain>
    </source>
</reference>
<evidence type="ECO:0000313" key="2">
    <source>
        <dbReference type="EMBL" id="MBP2182044.1"/>
    </source>
</evidence>
<protein>
    <submittedName>
        <fullName evidence="2">Excisionase family DNA binding protein</fullName>
    </submittedName>
</protein>
<dbReference type="InterPro" id="IPR010093">
    <property type="entry name" value="SinI_DNA-bd"/>
</dbReference>
<proteinExistence type="predicted"/>
<evidence type="ECO:0000259" key="1">
    <source>
        <dbReference type="Pfam" id="PF12728"/>
    </source>
</evidence>
<dbReference type="NCBIfam" id="TIGR01764">
    <property type="entry name" value="excise"/>
    <property type="match status" value="1"/>
</dbReference>
<dbReference type="EMBL" id="JAGGMS010000001">
    <property type="protein sequence ID" value="MBP2182044.1"/>
    <property type="molecule type" value="Genomic_DNA"/>
</dbReference>
<keyword evidence="3" id="KW-1185">Reference proteome</keyword>
<dbReference type="Gene3D" id="1.10.1660.10">
    <property type="match status" value="1"/>
</dbReference>
<dbReference type="Proteomes" id="UP000741013">
    <property type="component" value="Unassembled WGS sequence"/>
</dbReference>
<sequence length="135" mass="14828">MTQELLSVEQVADRLGLHVRTVRNYVRNGRLKAVRIGKQYRIAREDLEELTGKPSISGTRRVEVSSIVQVDAVDKATADRITSLLLGAANSSRDDDQPLRVDTLYDEERGSLKVVVLGGVAATTELLRLVEAVAD</sequence>
<dbReference type="Pfam" id="PF12728">
    <property type="entry name" value="HTH_17"/>
    <property type="match status" value="1"/>
</dbReference>
<name>A0ABS4PRJ2_9PSEU</name>